<evidence type="ECO:0000256" key="3">
    <source>
        <dbReference type="SAM" id="MobiDB-lite"/>
    </source>
</evidence>
<gene>
    <name evidence="5" type="ORF">CP49_07285</name>
</gene>
<sequence>MISRVFQNSDDQLDDTPAQPEEYISPAPRVSVQAFCASVAIATAVRAASEDRRLGKAHLSVHMGGIAAAIEAYHTAPTPNVILLETEPGSDILEGLDELATVCDAGTRVVVIGNANDVTPYRELVRRGVSDYVTGPIEPIDVVRAICGLYAASEAVAVGRIIAVVGAKGGVGASTVAHNVAWAIARDLALDSVVIDLDLAFGTAGLDYNQDPVQGIANAVFQQERPDSAFMERLLAKCTDRLDLLAAPASLDQVYDFGADAFDAIFDTMRMTTPCIVLDVPHQWSAWTKRTLVGADDILIVAEPDLANMRNAKNMLNVLKAARPNDRPPLYCLNQVGMHKRPEISTREFAKAIESQPIAAIPFDSKMFGTAANNGQMIAQIAAKHRTTTMFLQMAQRLTGHAVTKRSRTSFLTPIIKKLQGVTARRA</sequence>
<dbReference type="InterPro" id="IPR027417">
    <property type="entry name" value="P-loop_NTPase"/>
</dbReference>
<keyword evidence="6" id="KW-1185">Reference proteome</keyword>
<dbReference type="RefSeq" id="WP_057850786.1">
    <property type="nucleotide sequence ID" value="NZ_LLXX01000090.1"/>
</dbReference>
<dbReference type="GO" id="GO:0051782">
    <property type="term" value="P:negative regulation of cell division"/>
    <property type="evidence" value="ECO:0007669"/>
    <property type="project" value="TreeGrafter"/>
</dbReference>
<feature type="compositionally biased region" description="Polar residues" evidence="3">
    <location>
        <begin position="1"/>
        <end position="10"/>
    </location>
</feature>
<dbReference type="SUPFAM" id="SSF52172">
    <property type="entry name" value="CheY-like"/>
    <property type="match status" value="1"/>
</dbReference>
<dbReference type="GO" id="GO:0009898">
    <property type="term" value="C:cytoplasmic side of plasma membrane"/>
    <property type="evidence" value="ECO:0007669"/>
    <property type="project" value="TreeGrafter"/>
</dbReference>
<keyword evidence="1" id="KW-0547">Nucleotide-binding</keyword>
<dbReference type="AlphaFoldDB" id="A0A0R3LJ83"/>
<dbReference type="Gene3D" id="3.40.50.2300">
    <property type="match status" value="1"/>
</dbReference>
<dbReference type="GO" id="GO:0016887">
    <property type="term" value="F:ATP hydrolysis activity"/>
    <property type="evidence" value="ECO:0007669"/>
    <property type="project" value="TreeGrafter"/>
</dbReference>
<dbReference type="PANTHER" id="PTHR43384">
    <property type="entry name" value="SEPTUM SITE-DETERMINING PROTEIN MIND HOMOLOG, CHLOROPLASTIC-RELATED"/>
    <property type="match status" value="1"/>
</dbReference>
<accession>A0A0R3LJ83</accession>
<keyword evidence="2" id="KW-0067">ATP-binding</keyword>
<dbReference type="InterPro" id="IPR050625">
    <property type="entry name" value="ParA/MinD_ATPase"/>
</dbReference>
<dbReference type="GO" id="GO:0005524">
    <property type="term" value="F:ATP binding"/>
    <property type="evidence" value="ECO:0007669"/>
    <property type="project" value="UniProtKB-KW"/>
</dbReference>
<feature type="domain" description="AAA" evidence="4">
    <location>
        <begin position="160"/>
        <end position="323"/>
    </location>
</feature>
<dbReference type="OrthoDB" id="9783172at2"/>
<dbReference type="SUPFAM" id="SSF52540">
    <property type="entry name" value="P-loop containing nucleoside triphosphate hydrolases"/>
    <property type="match status" value="1"/>
</dbReference>
<dbReference type="InterPro" id="IPR011006">
    <property type="entry name" value="CheY-like_superfamily"/>
</dbReference>
<evidence type="ECO:0000256" key="1">
    <source>
        <dbReference type="ARBA" id="ARBA00022741"/>
    </source>
</evidence>
<dbReference type="PANTHER" id="PTHR43384:SF6">
    <property type="entry name" value="SEPTUM SITE-DETERMINING PROTEIN MIND HOMOLOG, CHLOROPLASTIC"/>
    <property type="match status" value="1"/>
</dbReference>
<dbReference type="EMBL" id="LLXX01000090">
    <property type="protein sequence ID" value="KRR07815.1"/>
    <property type="molecule type" value="Genomic_DNA"/>
</dbReference>
<dbReference type="GO" id="GO:0005829">
    <property type="term" value="C:cytosol"/>
    <property type="evidence" value="ECO:0007669"/>
    <property type="project" value="TreeGrafter"/>
</dbReference>
<evidence type="ECO:0000313" key="6">
    <source>
        <dbReference type="Proteomes" id="UP000051913"/>
    </source>
</evidence>
<protein>
    <submittedName>
        <fullName evidence="5">CtpF protein</fullName>
    </submittedName>
</protein>
<evidence type="ECO:0000259" key="4">
    <source>
        <dbReference type="Pfam" id="PF13614"/>
    </source>
</evidence>
<dbReference type="Proteomes" id="UP000051913">
    <property type="component" value="Unassembled WGS sequence"/>
</dbReference>
<proteinExistence type="predicted"/>
<dbReference type="Gene3D" id="3.40.50.300">
    <property type="entry name" value="P-loop containing nucleotide triphosphate hydrolases"/>
    <property type="match status" value="1"/>
</dbReference>
<dbReference type="Pfam" id="PF13614">
    <property type="entry name" value="AAA_31"/>
    <property type="match status" value="1"/>
</dbReference>
<reference evidence="5 6" key="1">
    <citation type="submission" date="2014-03" db="EMBL/GenBank/DDBJ databases">
        <title>Bradyrhizobium valentinum sp. nov., isolated from effective nodules of Lupinus mariae-josephae, a lupine endemic of basic-lime soils in Eastern Spain.</title>
        <authorList>
            <person name="Duran D."/>
            <person name="Rey L."/>
            <person name="Navarro A."/>
            <person name="Busquets A."/>
            <person name="Imperial J."/>
            <person name="Ruiz-Argueso T."/>
        </authorList>
    </citation>
    <scope>NUCLEOTIDE SEQUENCE [LARGE SCALE GENOMIC DNA]</scope>
    <source>
        <strain evidence="5 6">LmjM3</strain>
    </source>
</reference>
<name>A0A0R3LJ83_9BRAD</name>
<comment type="caution">
    <text evidence="5">The sequence shown here is derived from an EMBL/GenBank/DDBJ whole genome shotgun (WGS) entry which is preliminary data.</text>
</comment>
<evidence type="ECO:0000256" key="2">
    <source>
        <dbReference type="ARBA" id="ARBA00022840"/>
    </source>
</evidence>
<evidence type="ECO:0000313" key="5">
    <source>
        <dbReference type="EMBL" id="KRR07815.1"/>
    </source>
</evidence>
<dbReference type="STRING" id="1518501.CQ10_18635"/>
<organism evidence="5 6">
    <name type="scientific">Bradyrhizobium valentinum</name>
    <dbReference type="NCBI Taxonomy" id="1518501"/>
    <lineage>
        <taxon>Bacteria</taxon>
        <taxon>Pseudomonadati</taxon>
        <taxon>Pseudomonadota</taxon>
        <taxon>Alphaproteobacteria</taxon>
        <taxon>Hyphomicrobiales</taxon>
        <taxon>Nitrobacteraceae</taxon>
        <taxon>Bradyrhizobium</taxon>
    </lineage>
</organism>
<feature type="region of interest" description="Disordered" evidence="3">
    <location>
        <begin position="1"/>
        <end position="21"/>
    </location>
</feature>
<dbReference type="InterPro" id="IPR025669">
    <property type="entry name" value="AAA_dom"/>
</dbReference>